<accession>A0ABT9EBG9</accession>
<organism evidence="1 2">
    <name type="scientific">Paracraurococcus lichenis</name>
    <dbReference type="NCBI Taxonomy" id="3064888"/>
    <lineage>
        <taxon>Bacteria</taxon>
        <taxon>Pseudomonadati</taxon>
        <taxon>Pseudomonadota</taxon>
        <taxon>Alphaproteobacteria</taxon>
        <taxon>Acetobacterales</taxon>
        <taxon>Roseomonadaceae</taxon>
        <taxon>Paracraurococcus</taxon>
    </lineage>
</organism>
<evidence type="ECO:0000313" key="1">
    <source>
        <dbReference type="EMBL" id="MDO9713524.1"/>
    </source>
</evidence>
<gene>
    <name evidence="1" type="ORF">Q7A36_34705</name>
</gene>
<reference evidence="1 2" key="1">
    <citation type="submission" date="2023-08" db="EMBL/GenBank/DDBJ databases">
        <title>The draft genome sequence of Paracraurococcus sp. LOR1-02.</title>
        <authorList>
            <person name="Kingkaew E."/>
            <person name="Tanasupawat S."/>
        </authorList>
    </citation>
    <scope>NUCLEOTIDE SEQUENCE [LARGE SCALE GENOMIC DNA]</scope>
    <source>
        <strain evidence="1 2">LOR1-02</strain>
    </source>
</reference>
<dbReference type="RefSeq" id="WP_305108381.1">
    <property type="nucleotide sequence ID" value="NZ_JAUTWS010000097.1"/>
</dbReference>
<sequence length="63" mass="6854">MGPGSTPTSAERPILDWFHVAMQLEQLTQIAGALASDDPERVVAKAVIVEEAVWCTDQRCGRT</sequence>
<comment type="caution">
    <text evidence="1">The sequence shown here is derived from an EMBL/GenBank/DDBJ whole genome shotgun (WGS) entry which is preliminary data.</text>
</comment>
<keyword evidence="2" id="KW-1185">Reference proteome</keyword>
<dbReference type="EMBL" id="JAUTWS010000097">
    <property type="protein sequence ID" value="MDO9713524.1"/>
    <property type="molecule type" value="Genomic_DNA"/>
</dbReference>
<evidence type="ECO:0000313" key="2">
    <source>
        <dbReference type="Proteomes" id="UP001243009"/>
    </source>
</evidence>
<dbReference type="Proteomes" id="UP001243009">
    <property type="component" value="Unassembled WGS sequence"/>
</dbReference>
<protein>
    <submittedName>
        <fullName evidence="1">Uncharacterized protein</fullName>
    </submittedName>
</protein>
<proteinExistence type="predicted"/>
<name>A0ABT9EBG9_9PROT</name>